<evidence type="ECO:0008006" key="3">
    <source>
        <dbReference type="Google" id="ProtNLM"/>
    </source>
</evidence>
<comment type="caution">
    <text evidence="1">The sequence shown here is derived from an EMBL/GenBank/DDBJ whole genome shotgun (WGS) entry which is preliminary data.</text>
</comment>
<evidence type="ECO:0000313" key="2">
    <source>
        <dbReference type="Proteomes" id="UP000656881"/>
    </source>
</evidence>
<dbReference type="Proteomes" id="UP000656881">
    <property type="component" value="Unassembled WGS sequence"/>
</dbReference>
<proteinExistence type="predicted"/>
<organism evidence="1 2">
    <name type="scientific">Streptomyces lasiicapitis</name>
    <dbReference type="NCBI Taxonomy" id="1923961"/>
    <lineage>
        <taxon>Bacteria</taxon>
        <taxon>Bacillati</taxon>
        <taxon>Actinomycetota</taxon>
        <taxon>Actinomycetes</taxon>
        <taxon>Kitasatosporales</taxon>
        <taxon>Streptomycetaceae</taxon>
        <taxon>Streptomyces</taxon>
    </lineage>
</organism>
<keyword evidence="2" id="KW-1185">Reference proteome</keyword>
<gene>
    <name evidence="1" type="ORF">GCM10012286_79410</name>
</gene>
<protein>
    <recommendedName>
        <fullName evidence="3">ESX secretion-associated protein EspG</fullName>
    </recommendedName>
</protein>
<accession>A0ABQ2MUB4</accession>
<evidence type="ECO:0000313" key="1">
    <source>
        <dbReference type="EMBL" id="GGO58944.1"/>
    </source>
</evidence>
<reference evidence="2" key="1">
    <citation type="journal article" date="2019" name="Int. J. Syst. Evol. Microbiol.">
        <title>The Global Catalogue of Microorganisms (GCM) 10K type strain sequencing project: providing services to taxonomists for standard genome sequencing and annotation.</title>
        <authorList>
            <consortium name="The Broad Institute Genomics Platform"/>
            <consortium name="The Broad Institute Genome Sequencing Center for Infectious Disease"/>
            <person name="Wu L."/>
            <person name="Ma J."/>
        </authorList>
    </citation>
    <scope>NUCLEOTIDE SEQUENCE [LARGE SCALE GENOMIC DNA]</scope>
    <source>
        <strain evidence="2">CGMCC 4.7349</strain>
    </source>
</reference>
<sequence>MSAAEDPGPIVFKGRVARHFQRLLDLLHAEGLTWLTVDDVIENLGAIGDWRTMRITPREVVSIPEGTTTVRERDAGDTRLDLLGLCAATGWPLPMPDGGRDHTTPAAWALRDARNRLIAAMAADSRGQGATANTIASRAAPAQSRPTTLKDLAGELLRLDVADALGDLHEEVPLRYDVKESERAVGLQALWLDEPEAERTRALDAVQHALDQSGLAVRDPASGSPASVRSLTEPKATVYIVRP</sequence>
<dbReference type="RefSeq" id="WP_189177560.1">
    <property type="nucleotide sequence ID" value="NZ_BMNG01000026.1"/>
</dbReference>
<name>A0ABQ2MUB4_9ACTN</name>
<dbReference type="EMBL" id="BMNG01000026">
    <property type="protein sequence ID" value="GGO58944.1"/>
    <property type="molecule type" value="Genomic_DNA"/>
</dbReference>